<gene>
    <name evidence="3" type="ORF">SPIL2461_LOCUS4453</name>
</gene>
<evidence type="ECO:0000313" key="4">
    <source>
        <dbReference type="Proteomes" id="UP000649617"/>
    </source>
</evidence>
<reference evidence="3" key="1">
    <citation type="submission" date="2021-02" db="EMBL/GenBank/DDBJ databases">
        <authorList>
            <person name="Dougan E. K."/>
            <person name="Rhodes N."/>
            <person name="Thang M."/>
            <person name="Chan C."/>
        </authorList>
    </citation>
    <scope>NUCLEOTIDE SEQUENCE</scope>
</reference>
<comment type="caution">
    <text evidence="3">The sequence shown here is derived from an EMBL/GenBank/DDBJ whole genome shotgun (WGS) entry which is preliminary data.</text>
</comment>
<feature type="region of interest" description="Disordered" evidence="2">
    <location>
        <begin position="532"/>
        <end position="551"/>
    </location>
</feature>
<evidence type="ECO:0000256" key="2">
    <source>
        <dbReference type="SAM" id="MobiDB-lite"/>
    </source>
</evidence>
<feature type="compositionally biased region" description="Acidic residues" evidence="2">
    <location>
        <begin position="205"/>
        <end position="229"/>
    </location>
</feature>
<feature type="region of interest" description="Disordered" evidence="2">
    <location>
        <begin position="321"/>
        <end position="344"/>
    </location>
</feature>
<dbReference type="OrthoDB" id="438162at2759"/>
<organism evidence="3 4">
    <name type="scientific">Symbiodinium pilosum</name>
    <name type="common">Dinoflagellate</name>
    <dbReference type="NCBI Taxonomy" id="2952"/>
    <lineage>
        <taxon>Eukaryota</taxon>
        <taxon>Sar</taxon>
        <taxon>Alveolata</taxon>
        <taxon>Dinophyceae</taxon>
        <taxon>Suessiales</taxon>
        <taxon>Symbiodiniaceae</taxon>
        <taxon>Symbiodinium</taxon>
    </lineage>
</organism>
<proteinExistence type="predicted"/>
<evidence type="ECO:0000313" key="3">
    <source>
        <dbReference type="EMBL" id="CAE7245340.1"/>
    </source>
</evidence>
<sequence length="723" mass="83304">MRHKRFRKAKKVMEETRLAFLVDLWKLRGLVGRVRRAVEVEEEGAVTTLGEPCPVRFFVPELYFDDHTLECIRRASGCFSGHLLEEIRVLQDKLDLLGGKNWRNLLAYALKYMQTTEIGKIVADEFPDASTRKIVENAITHGLWDQIEELQPVVDGLETDMSHMRLLEDYDARYEALQEDIARKLAAINSYNQRHATAVTRLQEPDPEIPPDSSSEVEEEEEEASESETEGGNSSGSSVPEDFWDDWDEEEEIRKFFAAYLRPPTKVELKKLRTTFVRNRKIAKLKTQKKSRQQDVEGQKRARVKSLLARWEKTATQAKEEVKDLEQPLQRAEHKSNQEIDEDVRKEAEAAKAMEAEAEQLAQEANEAAEKAQALTAQVKEQEAVAQQEKAVVKEMVKEVQSLPPPDPRGGLLRQLGEEQVEIMKKQKICKEKISKIKGRLRLLKMELRELYRMLGWAWEDSGSEEEGEEKPYWLRKRLAKKTASEKKPFNEHHFLNQEDKVMEKRIKRMASQKKLKETDYYCQREQAARRTCRADPRGSQSPAKGPAKEAEVVVEMESSVLPFKRVVEPLKPSPSGQVLRRKLSEETSLEERGSSRGRSGGEKQLRQLRDILESQLRSCADCFRALLGPGEGPLAELRPRLDRLLELREEEDEERTEQLEDSLAGLQGLIGEAIGYGRSELRQSLDFGELRQRLSDIRTSQRHLQQELRKLARPRPLQCHSR</sequence>
<dbReference type="AlphaFoldDB" id="A0A812LD54"/>
<feature type="compositionally biased region" description="Basic and acidic residues" evidence="2">
    <location>
        <begin position="583"/>
        <end position="605"/>
    </location>
</feature>
<protein>
    <submittedName>
        <fullName evidence="3">Uncharacterized protein</fullName>
    </submittedName>
</protein>
<feature type="region of interest" description="Disordered" evidence="2">
    <location>
        <begin position="198"/>
        <end position="243"/>
    </location>
</feature>
<name>A0A812LD54_SYMPI</name>
<accession>A0A812LD54</accession>
<keyword evidence="4" id="KW-1185">Reference proteome</keyword>
<dbReference type="EMBL" id="CAJNIZ010005880">
    <property type="protein sequence ID" value="CAE7245340.1"/>
    <property type="molecule type" value="Genomic_DNA"/>
</dbReference>
<evidence type="ECO:0000256" key="1">
    <source>
        <dbReference type="SAM" id="Coils"/>
    </source>
</evidence>
<dbReference type="Proteomes" id="UP000649617">
    <property type="component" value="Unassembled WGS sequence"/>
</dbReference>
<feature type="region of interest" description="Disordered" evidence="2">
    <location>
        <begin position="572"/>
        <end position="605"/>
    </location>
</feature>
<keyword evidence="1" id="KW-0175">Coiled coil</keyword>
<feature type="coiled-coil region" evidence="1">
    <location>
        <begin position="167"/>
        <end position="194"/>
    </location>
</feature>